<gene>
    <name evidence="1" type="ORF">C7S16_7086</name>
</gene>
<dbReference type="EMBL" id="QXCT01000001">
    <property type="protein sequence ID" value="MDW9252376.1"/>
    <property type="molecule type" value="Genomic_DNA"/>
</dbReference>
<comment type="caution">
    <text evidence="1">The sequence shown here is derived from an EMBL/GenBank/DDBJ whole genome shotgun (WGS) entry which is preliminary data.</text>
</comment>
<evidence type="ECO:0000313" key="1">
    <source>
        <dbReference type="EMBL" id="MDW9252376.1"/>
    </source>
</evidence>
<sequence length="50" mass="5327">MPLVLESLRERLASDGDGGGQGGDATFRRCDGMRRRRGVACEAGVTLHVP</sequence>
<accession>A0AAW9CRW7</accession>
<reference evidence="1" key="1">
    <citation type="submission" date="2018-08" db="EMBL/GenBank/DDBJ databases">
        <title>Identification of Burkholderia cepacia strains that express a Burkholderia pseudomallei-like capsular polysaccharide.</title>
        <authorList>
            <person name="Burtnick M.N."/>
            <person name="Vongsouvath M."/>
            <person name="Newton P."/>
            <person name="Wuthiekanun V."/>
            <person name="Limmathurotsakul D."/>
            <person name="Brett P.J."/>
            <person name="Chantratita N."/>
            <person name="Dance D.A."/>
        </authorList>
    </citation>
    <scope>NUCLEOTIDE SEQUENCE</scope>
    <source>
        <strain evidence="1">SBXCC001</strain>
    </source>
</reference>
<evidence type="ECO:0000313" key="2">
    <source>
        <dbReference type="Proteomes" id="UP001272137"/>
    </source>
</evidence>
<name>A0AAW9CRW7_BURTH</name>
<proteinExistence type="predicted"/>
<dbReference type="AlphaFoldDB" id="A0AAW9CRW7"/>
<protein>
    <submittedName>
        <fullName evidence="1">Uncharacterized protein</fullName>
    </submittedName>
</protein>
<organism evidence="1 2">
    <name type="scientific">Burkholderia thailandensis</name>
    <dbReference type="NCBI Taxonomy" id="57975"/>
    <lineage>
        <taxon>Bacteria</taxon>
        <taxon>Pseudomonadati</taxon>
        <taxon>Pseudomonadota</taxon>
        <taxon>Betaproteobacteria</taxon>
        <taxon>Burkholderiales</taxon>
        <taxon>Burkholderiaceae</taxon>
        <taxon>Burkholderia</taxon>
        <taxon>pseudomallei group</taxon>
    </lineage>
</organism>
<dbReference type="Proteomes" id="UP001272137">
    <property type="component" value="Unassembled WGS sequence"/>
</dbReference>